<keyword evidence="1" id="KW-0472">Membrane</keyword>
<feature type="domain" description="DUF6533" evidence="2">
    <location>
        <begin position="13"/>
        <end position="57"/>
    </location>
</feature>
<dbReference type="Pfam" id="PF20151">
    <property type="entry name" value="DUF6533"/>
    <property type="match status" value="1"/>
</dbReference>
<name>A0A5C2SCQ1_9APHY</name>
<dbReference type="Proteomes" id="UP000313359">
    <property type="component" value="Unassembled WGS sequence"/>
</dbReference>
<sequence length="308" mass="33859">MLSYDAANCLNLLAAAATTWIAYDICLTFADEVELIWKAKWSIPKVLYFGVRYYSLLAFIGSSILIYLAAEGMFALRLWAFYKSNKKVLSLIVLCFGVQVVESIVIAILHARQIVAMPRPAGFPLPGCFTFVDVPLKGTLPIIGCTVITIYFALLLYKLLTSEGIKLQRLSNECNELPRFSRLPYLLIRDGIVHLAMLFFANAVNLVLSQRANGRALEAMGVSWVIAAPSVASSRLLLNLRGFIGSKDGGTTSEKTAVIMFGQPPPFRRVGPVDDEDDEDEQTEIELCVVGFEHGGIEEEVRGAGAKV</sequence>
<keyword evidence="4" id="KW-1185">Reference proteome</keyword>
<keyword evidence="1" id="KW-1133">Transmembrane helix</keyword>
<feature type="transmembrane region" description="Helical" evidence="1">
    <location>
        <begin position="88"/>
        <end position="109"/>
    </location>
</feature>
<organism evidence="3 4">
    <name type="scientific">Lentinus tigrinus ALCF2SS1-6</name>
    <dbReference type="NCBI Taxonomy" id="1328759"/>
    <lineage>
        <taxon>Eukaryota</taxon>
        <taxon>Fungi</taxon>
        <taxon>Dikarya</taxon>
        <taxon>Basidiomycota</taxon>
        <taxon>Agaricomycotina</taxon>
        <taxon>Agaricomycetes</taxon>
        <taxon>Polyporales</taxon>
        <taxon>Polyporaceae</taxon>
        <taxon>Lentinus</taxon>
    </lineage>
</organism>
<dbReference type="STRING" id="1328759.A0A5C2SCQ1"/>
<dbReference type="InterPro" id="IPR045340">
    <property type="entry name" value="DUF6533"/>
</dbReference>
<keyword evidence="1" id="KW-0812">Transmembrane</keyword>
<feature type="transmembrane region" description="Helical" evidence="1">
    <location>
        <begin position="140"/>
        <end position="160"/>
    </location>
</feature>
<gene>
    <name evidence="3" type="ORF">L227DRAFT_652317</name>
</gene>
<reference evidence="3" key="1">
    <citation type="journal article" date="2018" name="Genome Biol. Evol.">
        <title>Genomics and development of Lentinus tigrinus, a white-rot wood-decaying mushroom with dimorphic fruiting bodies.</title>
        <authorList>
            <person name="Wu B."/>
            <person name="Xu Z."/>
            <person name="Knudson A."/>
            <person name="Carlson A."/>
            <person name="Chen N."/>
            <person name="Kovaka S."/>
            <person name="LaButti K."/>
            <person name="Lipzen A."/>
            <person name="Pennachio C."/>
            <person name="Riley R."/>
            <person name="Schakwitz W."/>
            <person name="Umezawa K."/>
            <person name="Ohm R.A."/>
            <person name="Grigoriev I.V."/>
            <person name="Nagy L.G."/>
            <person name="Gibbons J."/>
            <person name="Hibbett D."/>
        </authorList>
    </citation>
    <scope>NUCLEOTIDE SEQUENCE [LARGE SCALE GENOMIC DNA]</scope>
    <source>
        <strain evidence="3">ALCF2SS1-6</strain>
    </source>
</reference>
<evidence type="ECO:0000256" key="1">
    <source>
        <dbReference type="SAM" id="Phobius"/>
    </source>
</evidence>
<accession>A0A5C2SCQ1</accession>
<feature type="transmembrane region" description="Helical" evidence="1">
    <location>
        <begin position="54"/>
        <end position="76"/>
    </location>
</feature>
<evidence type="ECO:0000259" key="2">
    <source>
        <dbReference type="Pfam" id="PF20151"/>
    </source>
</evidence>
<evidence type="ECO:0000313" key="3">
    <source>
        <dbReference type="EMBL" id="RPD61553.1"/>
    </source>
</evidence>
<dbReference type="EMBL" id="ML122261">
    <property type="protein sequence ID" value="RPD61553.1"/>
    <property type="molecule type" value="Genomic_DNA"/>
</dbReference>
<dbReference type="OrthoDB" id="2638860at2759"/>
<dbReference type="AlphaFoldDB" id="A0A5C2SCQ1"/>
<proteinExistence type="predicted"/>
<evidence type="ECO:0000313" key="4">
    <source>
        <dbReference type="Proteomes" id="UP000313359"/>
    </source>
</evidence>
<protein>
    <recommendedName>
        <fullName evidence="2">DUF6533 domain-containing protein</fullName>
    </recommendedName>
</protein>